<proteinExistence type="predicted"/>
<dbReference type="AlphaFoldDB" id="A0A934K3V2"/>
<dbReference type="Proteomes" id="UP000612893">
    <property type="component" value="Unassembled WGS sequence"/>
</dbReference>
<dbReference type="InterPro" id="IPR050383">
    <property type="entry name" value="GlyoxalaseI/FosfomycinResist"/>
</dbReference>
<reference evidence="2" key="1">
    <citation type="submission" date="2020-10" db="EMBL/GenBank/DDBJ databases">
        <title>Ca. Dormibacterota MAGs.</title>
        <authorList>
            <person name="Montgomery K."/>
        </authorList>
    </citation>
    <scope>NUCLEOTIDE SEQUENCE [LARGE SCALE GENOMIC DNA]</scope>
    <source>
        <strain evidence="2">SC8812_S17_10</strain>
    </source>
</reference>
<dbReference type="InterPro" id="IPR037523">
    <property type="entry name" value="VOC_core"/>
</dbReference>
<dbReference type="InterPro" id="IPR029068">
    <property type="entry name" value="Glyas_Bleomycin-R_OHBP_Dase"/>
</dbReference>
<evidence type="ECO:0000259" key="1">
    <source>
        <dbReference type="PROSITE" id="PS51819"/>
    </source>
</evidence>
<dbReference type="PANTHER" id="PTHR21366">
    <property type="entry name" value="GLYOXALASE FAMILY PROTEIN"/>
    <property type="match status" value="1"/>
</dbReference>
<gene>
    <name evidence="2" type="ORF">JF922_24225</name>
</gene>
<keyword evidence="3" id="KW-1185">Reference proteome</keyword>
<organism evidence="2 3">
    <name type="scientific">Candidatus Nephthysia bennettiae</name>
    <dbReference type="NCBI Taxonomy" id="3127016"/>
    <lineage>
        <taxon>Bacteria</taxon>
        <taxon>Bacillati</taxon>
        <taxon>Candidatus Dormiibacterota</taxon>
        <taxon>Candidatus Dormibacteria</taxon>
        <taxon>Candidatus Dormibacterales</taxon>
        <taxon>Candidatus Dormibacteraceae</taxon>
        <taxon>Candidatus Nephthysia</taxon>
    </lineage>
</organism>
<name>A0A934K3V2_9BACT</name>
<accession>A0A934K3V2</accession>
<protein>
    <submittedName>
        <fullName evidence="2">VOC family protein</fullName>
    </submittedName>
</protein>
<comment type="caution">
    <text evidence="2">The sequence shown here is derived from an EMBL/GenBank/DDBJ whole genome shotgun (WGS) entry which is preliminary data.</text>
</comment>
<dbReference type="Pfam" id="PF00903">
    <property type="entry name" value="Glyoxalase"/>
    <property type="match status" value="1"/>
</dbReference>
<evidence type="ECO:0000313" key="3">
    <source>
        <dbReference type="Proteomes" id="UP000612893"/>
    </source>
</evidence>
<dbReference type="Gene3D" id="3.10.180.10">
    <property type="entry name" value="2,3-Dihydroxybiphenyl 1,2-Dioxygenase, domain 1"/>
    <property type="match status" value="1"/>
</dbReference>
<dbReference type="EMBL" id="JAEKNR010000236">
    <property type="protein sequence ID" value="MBJ7601166.1"/>
    <property type="molecule type" value="Genomic_DNA"/>
</dbReference>
<feature type="domain" description="VOC" evidence="1">
    <location>
        <begin position="5"/>
        <end position="127"/>
    </location>
</feature>
<evidence type="ECO:0000313" key="2">
    <source>
        <dbReference type="EMBL" id="MBJ7601166.1"/>
    </source>
</evidence>
<sequence>MKPRGLLELVLEVRDLDRSVDFYRDLLGMREVVRWGRERPAVWLELGEHQVLGLWPASSGGPNVGIHSSRGGAHVHFAVFVTPGTFDAWKGRIEASGLEVEGPVEFEQGRSLFVDDPDGNVVELADWPRDWEGEPVSL</sequence>
<dbReference type="SUPFAM" id="SSF54593">
    <property type="entry name" value="Glyoxalase/Bleomycin resistance protein/Dihydroxybiphenyl dioxygenase"/>
    <property type="match status" value="1"/>
</dbReference>
<dbReference type="PROSITE" id="PS51819">
    <property type="entry name" value="VOC"/>
    <property type="match status" value="1"/>
</dbReference>
<dbReference type="InterPro" id="IPR004360">
    <property type="entry name" value="Glyas_Fos-R_dOase_dom"/>
</dbReference>
<dbReference type="RefSeq" id="WP_338205288.1">
    <property type="nucleotide sequence ID" value="NZ_JAEKNR010000236.1"/>
</dbReference>